<comment type="similarity">
    <text evidence="1 5">Belongs to the universal ribosomal protein uL29 family.</text>
</comment>
<dbReference type="InterPro" id="IPR001854">
    <property type="entry name" value="Ribosomal_uL29"/>
</dbReference>
<dbReference type="SUPFAM" id="SSF46561">
    <property type="entry name" value="Ribosomal protein L29 (L29p)"/>
    <property type="match status" value="1"/>
</dbReference>
<dbReference type="GO" id="GO:0006412">
    <property type="term" value="P:translation"/>
    <property type="evidence" value="ECO:0007669"/>
    <property type="project" value="UniProtKB-UniRule"/>
</dbReference>
<evidence type="ECO:0000256" key="3">
    <source>
        <dbReference type="ARBA" id="ARBA00023274"/>
    </source>
</evidence>
<organism evidence="6 7">
    <name type="scientific">Anaerolinea thermophila</name>
    <dbReference type="NCBI Taxonomy" id="167964"/>
    <lineage>
        <taxon>Bacteria</taxon>
        <taxon>Bacillati</taxon>
        <taxon>Chloroflexota</taxon>
        <taxon>Anaerolineae</taxon>
        <taxon>Anaerolineales</taxon>
        <taxon>Anaerolineaceae</taxon>
        <taxon>Anaerolinea</taxon>
    </lineage>
</organism>
<dbReference type="InterPro" id="IPR050063">
    <property type="entry name" value="Ribosomal_protein_uL29"/>
</dbReference>
<gene>
    <name evidence="5" type="primary">rpmC</name>
    <name evidence="6" type="ORF">XD73_0189</name>
</gene>
<evidence type="ECO:0000256" key="2">
    <source>
        <dbReference type="ARBA" id="ARBA00022980"/>
    </source>
</evidence>
<sequence>MKIDEIRKFSDEELKTKIFDTKKEYMEMRFQLISGQLTDTSKVKKIRHDIARLETVIQERENKVNLEGEK</sequence>
<keyword evidence="2 5" id="KW-0689">Ribosomal protein</keyword>
<dbReference type="NCBIfam" id="TIGR00012">
    <property type="entry name" value="L29"/>
    <property type="match status" value="1"/>
</dbReference>
<keyword evidence="3 5" id="KW-0687">Ribonucleoprotein</keyword>
<evidence type="ECO:0000256" key="4">
    <source>
        <dbReference type="ARBA" id="ARBA00035204"/>
    </source>
</evidence>
<evidence type="ECO:0000313" key="6">
    <source>
        <dbReference type="EMBL" id="KUK46992.1"/>
    </source>
</evidence>
<evidence type="ECO:0000313" key="7">
    <source>
        <dbReference type="Proteomes" id="UP000064249"/>
    </source>
</evidence>
<dbReference type="Proteomes" id="UP000064249">
    <property type="component" value="Unassembled WGS sequence"/>
</dbReference>
<dbReference type="Gene3D" id="1.10.287.310">
    <property type="match status" value="1"/>
</dbReference>
<protein>
    <recommendedName>
        <fullName evidence="4 5">Large ribosomal subunit protein uL29</fullName>
    </recommendedName>
</protein>
<dbReference type="AlphaFoldDB" id="A0A117LH81"/>
<dbReference type="GO" id="GO:0022625">
    <property type="term" value="C:cytosolic large ribosomal subunit"/>
    <property type="evidence" value="ECO:0007669"/>
    <property type="project" value="TreeGrafter"/>
</dbReference>
<dbReference type="FunFam" id="1.10.287.310:FF:000001">
    <property type="entry name" value="50S ribosomal protein L29"/>
    <property type="match status" value="1"/>
</dbReference>
<comment type="caution">
    <text evidence="6">The sequence shown here is derived from an EMBL/GenBank/DDBJ whole genome shotgun (WGS) entry which is preliminary data.</text>
</comment>
<dbReference type="HAMAP" id="MF_00374">
    <property type="entry name" value="Ribosomal_uL29"/>
    <property type="match status" value="1"/>
</dbReference>
<dbReference type="PANTHER" id="PTHR10916">
    <property type="entry name" value="60S RIBOSOMAL PROTEIN L35/50S RIBOSOMAL PROTEIN L29"/>
    <property type="match status" value="1"/>
</dbReference>
<evidence type="ECO:0000256" key="5">
    <source>
        <dbReference type="HAMAP-Rule" id="MF_00374"/>
    </source>
</evidence>
<reference evidence="6 7" key="1">
    <citation type="journal article" date="2015" name="MBio">
        <title>Genome-Resolved Metagenomic Analysis Reveals Roles for Candidate Phyla and Other Microbial Community Members in Biogeochemical Transformations in Oil Reservoirs.</title>
        <authorList>
            <person name="Hu P."/>
            <person name="Tom L."/>
            <person name="Singh A."/>
            <person name="Thomas B.C."/>
            <person name="Baker B.J."/>
            <person name="Piceno Y.M."/>
            <person name="Andersen G.L."/>
            <person name="Banfield J.F."/>
        </authorList>
    </citation>
    <scope>NUCLEOTIDE SEQUENCE [LARGE SCALE GENOMIC DNA]</scope>
    <source>
        <strain evidence="6">46_16</strain>
    </source>
</reference>
<accession>A0A117LH81</accession>
<name>A0A117LH81_9CHLR</name>
<dbReference type="Pfam" id="PF00831">
    <property type="entry name" value="Ribosomal_L29"/>
    <property type="match status" value="1"/>
</dbReference>
<dbReference type="EMBL" id="LGFU01000003">
    <property type="protein sequence ID" value="KUK46992.1"/>
    <property type="molecule type" value="Genomic_DNA"/>
</dbReference>
<dbReference type="PANTHER" id="PTHR10916:SF0">
    <property type="entry name" value="LARGE RIBOSOMAL SUBUNIT PROTEIN UL29C"/>
    <property type="match status" value="1"/>
</dbReference>
<dbReference type="CDD" id="cd00427">
    <property type="entry name" value="Ribosomal_L29_HIP"/>
    <property type="match status" value="1"/>
</dbReference>
<dbReference type="GO" id="GO:0003735">
    <property type="term" value="F:structural constituent of ribosome"/>
    <property type="evidence" value="ECO:0007669"/>
    <property type="project" value="InterPro"/>
</dbReference>
<evidence type="ECO:0000256" key="1">
    <source>
        <dbReference type="ARBA" id="ARBA00009254"/>
    </source>
</evidence>
<proteinExistence type="inferred from homology"/>
<dbReference type="InterPro" id="IPR036049">
    <property type="entry name" value="Ribosomal_uL29_sf"/>
</dbReference>